<evidence type="ECO:0000256" key="1">
    <source>
        <dbReference type="ARBA" id="ARBA00022553"/>
    </source>
</evidence>
<evidence type="ECO:0000259" key="3">
    <source>
        <dbReference type="PROSITE" id="PS50110"/>
    </source>
</evidence>
<accession>A0ABX0HVJ4</accession>
<dbReference type="SMART" id="SM00448">
    <property type="entry name" value="REC"/>
    <property type="match status" value="1"/>
</dbReference>
<keyword evidence="5" id="KW-1185">Reference proteome</keyword>
<dbReference type="PANTHER" id="PTHR44591">
    <property type="entry name" value="STRESS RESPONSE REGULATOR PROTEIN 1"/>
    <property type="match status" value="1"/>
</dbReference>
<sequence>MAYTILSIEDQPDIRRLIRMTLEFKGYEVVEAGDGEEGLALARRSPPDLILLDVMMPGMDGHEVARQLHADPRTNEVPVVMISALGQTSEIEAGLLSGAQHYLVKPFSPWALLDITAQLVRRAPTQEQPA</sequence>
<keyword evidence="1 2" id="KW-0597">Phosphoprotein</keyword>
<reference evidence="4 5" key="1">
    <citation type="submission" date="2020-03" db="EMBL/GenBank/DDBJ databases">
        <title>Rubrivivax benzoatilyticus JA2 (sequenced after 10 years sub-culturing).</title>
        <authorList>
            <person name="Gupta D."/>
            <person name="Chintalapati S."/>
            <person name="Chintalapati V.R."/>
        </authorList>
    </citation>
    <scope>NUCLEOTIDE SEQUENCE [LARGE SCALE GENOMIC DNA]</scope>
    <source>
        <strain evidence="4 5">JA2-Mal</strain>
    </source>
</reference>
<dbReference type="PROSITE" id="PS50110">
    <property type="entry name" value="RESPONSE_REGULATORY"/>
    <property type="match status" value="1"/>
</dbReference>
<dbReference type="RefSeq" id="WP_009857442.1">
    <property type="nucleotide sequence ID" value="NZ_JAAOCD010000003.1"/>
</dbReference>
<evidence type="ECO:0000313" key="4">
    <source>
        <dbReference type="EMBL" id="NHK98335.1"/>
    </source>
</evidence>
<dbReference type="EMBL" id="JAAOCD010000003">
    <property type="protein sequence ID" value="NHK98335.1"/>
    <property type="molecule type" value="Genomic_DNA"/>
</dbReference>
<name>A0ABX0HVJ4_9BURK</name>
<evidence type="ECO:0000256" key="2">
    <source>
        <dbReference type="PROSITE-ProRule" id="PRU00169"/>
    </source>
</evidence>
<feature type="domain" description="Response regulatory" evidence="3">
    <location>
        <begin position="4"/>
        <end position="120"/>
    </location>
</feature>
<protein>
    <submittedName>
        <fullName evidence="4">Response regulator</fullName>
    </submittedName>
</protein>
<dbReference type="Gene3D" id="3.40.50.2300">
    <property type="match status" value="1"/>
</dbReference>
<dbReference type="Proteomes" id="UP000802098">
    <property type="component" value="Unassembled WGS sequence"/>
</dbReference>
<gene>
    <name evidence="4" type="ORF">G7087_08110</name>
</gene>
<evidence type="ECO:0000313" key="5">
    <source>
        <dbReference type="Proteomes" id="UP000802098"/>
    </source>
</evidence>
<proteinExistence type="predicted"/>
<dbReference type="InterPro" id="IPR011006">
    <property type="entry name" value="CheY-like_superfamily"/>
</dbReference>
<organism evidence="4 5">
    <name type="scientific">Rubrivivax benzoatilyticus</name>
    <dbReference type="NCBI Taxonomy" id="316997"/>
    <lineage>
        <taxon>Bacteria</taxon>
        <taxon>Pseudomonadati</taxon>
        <taxon>Pseudomonadota</taxon>
        <taxon>Betaproteobacteria</taxon>
        <taxon>Burkholderiales</taxon>
        <taxon>Sphaerotilaceae</taxon>
        <taxon>Rubrivivax</taxon>
    </lineage>
</organism>
<dbReference type="Pfam" id="PF00072">
    <property type="entry name" value="Response_reg"/>
    <property type="match status" value="1"/>
</dbReference>
<dbReference type="InterPro" id="IPR050595">
    <property type="entry name" value="Bact_response_regulator"/>
</dbReference>
<comment type="caution">
    <text evidence="4">The sequence shown here is derived from an EMBL/GenBank/DDBJ whole genome shotgun (WGS) entry which is preliminary data.</text>
</comment>
<dbReference type="InterPro" id="IPR001789">
    <property type="entry name" value="Sig_transdc_resp-reg_receiver"/>
</dbReference>
<dbReference type="PANTHER" id="PTHR44591:SF3">
    <property type="entry name" value="RESPONSE REGULATORY DOMAIN-CONTAINING PROTEIN"/>
    <property type="match status" value="1"/>
</dbReference>
<feature type="modified residue" description="4-aspartylphosphate" evidence="2">
    <location>
        <position position="53"/>
    </location>
</feature>
<dbReference type="SUPFAM" id="SSF52172">
    <property type="entry name" value="CheY-like"/>
    <property type="match status" value="1"/>
</dbReference>